<dbReference type="NCBIfam" id="TIGR04183">
    <property type="entry name" value="Por_Secre_tail"/>
    <property type="match status" value="1"/>
</dbReference>
<evidence type="ECO:0000313" key="10">
    <source>
        <dbReference type="Proteomes" id="UP001230496"/>
    </source>
</evidence>
<dbReference type="Pfam" id="PF00028">
    <property type="entry name" value="Cadherin"/>
    <property type="match status" value="3"/>
</dbReference>
<dbReference type="PANTHER" id="PTHR24026">
    <property type="entry name" value="FAT ATYPICAL CADHERIN-RELATED"/>
    <property type="match status" value="1"/>
</dbReference>
<dbReference type="InterPro" id="IPR020894">
    <property type="entry name" value="Cadherin_CS"/>
</dbReference>
<dbReference type="KEGG" id="msaa:QYS49_39355"/>
<dbReference type="InterPro" id="IPR015919">
    <property type="entry name" value="Cadherin-like_sf"/>
</dbReference>
<protein>
    <submittedName>
        <fullName evidence="9">Cadherin domain-containing protein</fullName>
    </submittedName>
</protein>
<dbReference type="GO" id="GO:0007156">
    <property type="term" value="P:homophilic cell adhesion via plasma membrane adhesion molecules"/>
    <property type="evidence" value="ECO:0007669"/>
    <property type="project" value="InterPro"/>
</dbReference>
<gene>
    <name evidence="9" type="ORF">QYS49_39355</name>
</gene>
<dbReference type="Gene3D" id="2.130.10.10">
    <property type="entry name" value="YVTN repeat-like/Quinoprotein amine dehydrogenase"/>
    <property type="match status" value="1"/>
</dbReference>
<keyword evidence="4" id="KW-0106">Calcium</keyword>
<proteinExistence type="predicted"/>
<dbReference type="Gene3D" id="2.160.20.110">
    <property type="match status" value="1"/>
</dbReference>
<evidence type="ECO:0000256" key="1">
    <source>
        <dbReference type="ARBA" id="ARBA00004370"/>
    </source>
</evidence>
<keyword evidence="3" id="KW-0677">Repeat</keyword>
<feature type="domain" description="Cadherin" evidence="8">
    <location>
        <begin position="402"/>
        <end position="505"/>
    </location>
</feature>
<feature type="domain" description="Cadherin" evidence="8">
    <location>
        <begin position="608"/>
        <end position="719"/>
    </location>
</feature>
<name>A0AA51R8Y9_9BACT</name>
<evidence type="ECO:0000256" key="7">
    <source>
        <dbReference type="SAM" id="SignalP"/>
    </source>
</evidence>
<evidence type="ECO:0000259" key="8">
    <source>
        <dbReference type="PROSITE" id="PS50268"/>
    </source>
</evidence>
<dbReference type="PROSITE" id="PS00232">
    <property type="entry name" value="CADHERIN_1"/>
    <property type="match status" value="2"/>
</dbReference>
<dbReference type="InterPro" id="IPR006644">
    <property type="entry name" value="Cadg"/>
</dbReference>
<keyword evidence="5" id="KW-1133">Transmembrane helix</keyword>
<dbReference type="InterPro" id="IPR032675">
    <property type="entry name" value="LRR_dom_sf"/>
</dbReference>
<dbReference type="Proteomes" id="UP001230496">
    <property type="component" value="Chromosome"/>
</dbReference>
<dbReference type="Gene3D" id="3.80.10.10">
    <property type="entry name" value="Ribonuclease Inhibitor"/>
    <property type="match status" value="1"/>
</dbReference>
<feature type="signal peptide" evidence="7">
    <location>
        <begin position="1"/>
        <end position="19"/>
    </location>
</feature>
<keyword evidence="7" id="KW-0732">Signal</keyword>
<dbReference type="SUPFAM" id="SSF75011">
    <property type="entry name" value="3-carboxy-cis,cis-mucoante lactonizing enzyme"/>
    <property type="match status" value="1"/>
</dbReference>
<evidence type="ECO:0000256" key="2">
    <source>
        <dbReference type="ARBA" id="ARBA00022692"/>
    </source>
</evidence>
<evidence type="ECO:0000256" key="4">
    <source>
        <dbReference type="ARBA" id="ARBA00022837"/>
    </source>
</evidence>
<dbReference type="Pfam" id="PF18962">
    <property type="entry name" value="Por_Secre_tail"/>
    <property type="match status" value="1"/>
</dbReference>
<dbReference type="SUPFAM" id="SSF49313">
    <property type="entry name" value="Cadherin-like"/>
    <property type="match status" value="4"/>
</dbReference>
<dbReference type="SMART" id="SM00736">
    <property type="entry name" value="CADG"/>
    <property type="match status" value="2"/>
</dbReference>
<sequence>MRKLSFILIFLFSLSLSFGQDVSTATFLREKGLFPDLSGPTGLAISSDGTKMFVSGNPVSGEGIALYDLSTAYDVTSAIRNTTVFLDISASGYSPVDIAFNSDGTRLFIMASKFDGVEYFEEILRYDLSTGFDLNTASFVTAFDVTTQEDFTTGIALSADGTKVYVIGKTNNTVLEYSMPTAYDLANASATGNTINVSTETTAPEAIRFSNDGSQLFVLYSENATALEIYVYNLSSPYTLTGASYAGTGASPALDFNRVWAQGMVFSGEDKMYLVGTNSTDAPIVEYDLTVPAGDTEPPVFTSLTTASFAENGTGVVYTAAASDATSVTYGLATGEDNDLFNINATNGELTFKSAPDFEAPADGNTDNDYKITITATDGINAASELSVNITVTNLNDNTPVINASQSFTVDENAAAATAVGTVAATDEDAGTTLSSWSITGGTGASVFSIDASTGQITVASGASIDFETTPSYTLTITVSDGANTSDAGTVNIAVNDLNDNTPVITASQSFTVDENAAAATAVGTVAATDADAGTTLSSWSITGGTGENLFSIDASTGQISVATGASIDFETTPSYTLTITVSDGTNTSDAGTVNIAVNDLNDNTPVITASQSFSIDENAAAGTVVGTVTATDADAETTYSNWSISDGTGLSVFSIDASTGQITVATGASIDFETTPSYTLTITVSDGANTAAPVAVAINVNDRFEYSGGKGTAEQPYLIGSAEDLIFLAANQGEWGLYFEQINDITLASDNSLASIISFTGGYDGAEHIIGNLQFSGGALFSTIEEGAYVQNLGLDINSSGSSGFVSENQGSINNCFVTGDIGFTLFGEGFCDINSGTITNSYSLVNLIGPDNAVAFVRNNSGTIVNCYYAGRIDNVLNASGFSASNSGSITNSYWDTTISGTTNSNGGEGKTTAEMQTQSTFVGWDFETVWKMDDYPVFIWQEIAPESCPVIASTTPVDESCAGLGGIDITLTLPQDEAGNAIIESHEVSITPITADGSTGTPVVTTETPDANGLIAMTGLAAGTYQVKVNTTANIANEGACDANQAEVTIAAPTAPSIVTDNVTYDWNCESGSISGITLSAGSAELSTIQYQWQDAQGANVGELTAYNEPEIVLGDVAAGTYTLNISVAEGNEICVNTASFELTNDGSCNQLSGETLAKLCTLHASLPEYAQAALGWDCSTQSNKAEDWPRATFDGNGNVTALDLSSLELEELRIEVFESFQQLETINVSDNRLTFKDLEELSPVVKTIISTSQANVGDRIDVSFNEGEDVTLSIPNGVTGIDGIVKWYYFVLGESSNDKKPLGNGPEITIDNPSNAFNGATVFAEITNPGFPDLTILRQDIRLFMTQPAVRVNPFKIRLRMGMAGYSSRPVNRITISNGNEVQIDGEPLVGARLSLRDVAADVFIQTGLTDENGEFELLAEYGKAYELYILLPDQSQQYIIEIPANDSGELQVAGQINADGTLDVTIENVVLSNDQELIEVQVYPNPFLDQLIVDVEGQAKLKVFNMSGVLQYEETFDRHTTVDLSNLAKGVYLLEINNAKGKAVSRVVKR</sequence>
<comment type="subcellular location">
    <subcellularLocation>
        <location evidence="1">Membrane</location>
    </subcellularLocation>
</comment>
<keyword evidence="6" id="KW-0472">Membrane</keyword>
<dbReference type="InterPro" id="IPR026444">
    <property type="entry name" value="Secre_tail"/>
</dbReference>
<evidence type="ECO:0000256" key="5">
    <source>
        <dbReference type="ARBA" id="ARBA00022989"/>
    </source>
</evidence>
<dbReference type="EMBL" id="CP129971">
    <property type="protein sequence ID" value="WMN11717.1"/>
    <property type="molecule type" value="Genomic_DNA"/>
</dbReference>
<keyword evidence="2" id="KW-0812">Transmembrane</keyword>
<keyword evidence="10" id="KW-1185">Reference proteome</keyword>
<evidence type="ECO:0000256" key="6">
    <source>
        <dbReference type="ARBA" id="ARBA00023136"/>
    </source>
</evidence>
<dbReference type="RefSeq" id="WP_308349366.1">
    <property type="nucleotide sequence ID" value="NZ_CP129971.1"/>
</dbReference>
<feature type="domain" description="Cadherin" evidence="8">
    <location>
        <begin position="318"/>
        <end position="402"/>
    </location>
</feature>
<evidence type="ECO:0000313" key="9">
    <source>
        <dbReference type="EMBL" id="WMN11717.1"/>
    </source>
</evidence>
<evidence type="ECO:0000256" key="3">
    <source>
        <dbReference type="ARBA" id="ARBA00022737"/>
    </source>
</evidence>
<dbReference type="PANTHER" id="PTHR24026:SF126">
    <property type="entry name" value="PROTOCADHERIN FAT 4"/>
    <property type="match status" value="1"/>
</dbReference>
<dbReference type="GO" id="GO:0005886">
    <property type="term" value="C:plasma membrane"/>
    <property type="evidence" value="ECO:0007669"/>
    <property type="project" value="UniProtKB-SubCell"/>
</dbReference>
<dbReference type="InterPro" id="IPR015943">
    <property type="entry name" value="WD40/YVTN_repeat-like_dom_sf"/>
</dbReference>
<dbReference type="PRINTS" id="PR00205">
    <property type="entry name" value="CADHERIN"/>
</dbReference>
<dbReference type="GO" id="GO:0005509">
    <property type="term" value="F:calcium ion binding"/>
    <property type="evidence" value="ECO:0007669"/>
    <property type="project" value="InterPro"/>
</dbReference>
<dbReference type="SUPFAM" id="SSF52058">
    <property type="entry name" value="L domain-like"/>
    <property type="match status" value="1"/>
</dbReference>
<dbReference type="SMART" id="SM00112">
    <property type="entry name" value="CA"/>
    <property type="match status" value="4"/>
</dbReference>
<feature type="chain" id="PRO_5041334071" evidence="7">
    <location>
        <begin position="20"/>
        <end position="1555"/>
    </location>
</feature>
<dbReference type="Gene3D" id="2.60.40.60">
    <property type="entry name" value="Cadherins"/>
    <property type="match status" value="4"/>
</dbReference>
<dbReference type="CDD" id="cd11304">
    <property type="entry name" value="Cadherin_repeat"/>
    <property type="match status" value="4"/>
</dbReference>
<reference evidence="9 10" key="1">
    <citation type="submission" date="2023-08" db="EMBL/GenBank/DDBJ databases">
        <title>Comparative genomics and taxonomic characterization of three novel marine species of genus Marivirga.</title>
        <authorList>
            <person name="Muhammad N."/>
            <person name="Kim S.-G."/>
        </authorList>
    </citation>
    <scope>NUCLEOTIDE SEQUENCE [LARGE SCALE GENOMIC DNA]</scope>
    <source>
        <strain evidence="9 10">BDSF4-3</strain>
    </source>
</reference>
<accession>A0AA51R8Y9</accession>
<feature type="domain" description="Cadherin" evidence="8">
    <location>
        <begin position="505"/>
        <end position="608"/>
    </location>
</feature>
<dbReference type="InterPro" id="IPR002126">
    <property type="entry name" value="Cadherin-like_dom"/>
</dbReference>
<organism evidence="9 10">
    <name type="scientific">Marivirga salinarum</name>
    <dbReference type="NCBI Taxonomy" id="3059078"/>
    <lineage>
        <taxon>Bacteria</taxon>
        <taxon>Pseudomonadati</taxon>
        <taxon>Bacteroidota</taxon>
        <taxon>Cytophagia</taxon>
        <taxon>Cytophagales</taxon>
        <taxon>Marivirgaceae</taxon>
        <taxon>Marivirga</taxon>
    </lineage>
</organism>
<dbReference type="PROSITE" id="PS50268">
    <property type="entry name" value="CADHERIN_2"/>
    <property type="match status" value="4"/>
</dbReference>